<evidence type="ECO:0008006" key="4">
    <source>
        <dbReference type="Google" id="ProtNLM"/>
    </source>
</evidence>
<evidence type="ECO:0000313" key="3">
    <source>
        <dbReference type="Proteomes" id="UP000199679"/>
    </source>
</evidence>
<feature type="transmembrane region" description="Helical" evidence="1">
    <location>
        <begin position="27"/>
        <end position="46"/>
    </location>
</feature>
<evidence type="ECO:0000313" key="2">
    <source>
        <dbReference type="EMBL" id="SDS63176.1"/>
    </source>
</evidence>
<keyword evidence="1" id="KW-1133">Transmembrane helix</keyword>
<feature type="transmembrane region" description="Helical" evidence="1">
    <location>
        <begin position="66"/>
        <end position="88"/>
    </location>
</feature>
<proteinExistence type="predicted"/>
<dbReference type="Proteomes" id="UP000199679">
    <property type="component" value="Chromosome I"/>
</dbReference>
<feature type="transmembrane region" description="Helical" evidence="1">
    <location>
        <begin position="133"/>
        <end position="150"/>
    </location>
</feature>
<dbReference type="AlphaFoldDB" id="A0A1H1TTC8"/>
<keyword evidence="3" id="KW-1185">Reference proteome</keyword>
<keyword evidence="1" id="KW-0812">Transmembrane</keyword>
<accession>A0A1H1TTC8</accession>
<dbReference type="RefSeq" id="WP_091370852.1">
    <property type="nucleotide sequence ID" value="NZ_LT629740.1"/>
</dbReference>
<name>A0A1H1TTC8_MUCMA</name>
<keyword evidence="1" id="KW-0472">Membrane</keyword>
<protein>
    <recommendedName>
        <fullName evidence="4">DoxX protein</fullName>
    </recommendedName>
</protein>
<dbReference type="OrthoDB" id="265224at2"/>
<evidence type="ECO:0000256" key="1">
    <source>
        <dbReference type="SAM" id="Phobius"/>
    </source>
</evidence>
<dbReference type="STRING" id="652787.SAMN05216490_1509"/>
<dbReference type="EMBL" id="LT629740">
    <property type="protein sequence ID" value="SDS63176.1"/>
    <property type="molecule type" value="Genomic_DNA"/>
</dbReference>
<reference evidence="2 3" key="1">
    <citation type="submission" date="2016-10" db="EMBL/GenBank/DDBJ databases">
        <authorList>
            <person name="de Groot N.N."/>
        </authorList>
    </citation>
    <scope>NUCLEOTIDE SEQUENCE [LARGE SCALE GENOMIC DNA]</scope>
    <source>
        <strain evidence="2 3">MP1X4</strain>
    </source>
</reference>
<feature type="transmembrane region" description="Helical" evidence="1">
    <location>
        <begin position="95"/>
        <end position="113"/>
    </location>
</feature>
<sequence length="186" mass="21232">MIRRIVKFVIATEATIVEWKARNGMDILRVSLGIVFFWFGVLKFFHGLSAAEVIAGKTILKLSFGYIKPVVSLPILACWECIIGLGLIFKRRLSFILVLLYFQMAGTALPLFFFPDETWTTNLFAPTLLGQYIIKNIVLLSAGILISTTVQEKRLIANDDKISKELSLQLRTPRYKRRFKRESISN</sequence>
<gene>
    <name evidence="2" type="ORF">SAMN05216490_1509</name>
</gene>
<organism evidence="2 3">
    <name type="scientific">Mucilaginibacter mallensis</name>
    <dbReference type="NCBI Taxonomy" id="652787"/>
    <lineage>
        <taxon>Bacteria</taxon>
        <taxon>Pseudomonadati</taxon>
        <taxon>Bacteroidota</taxon>
        <taxon>Sphingobacteriia</taxon>
        <taxon>Sphingobacteriales</taxon>
        <taxon>Sphingobacteriaceae</taxon>
        <taxon>Mucilaginibacter</taxon>
    </lineage>
</organism>